<accession>A0A6J5PKP1</accession>
<feature type="compositionally biased region" description="Polar residues" evidence="1">
    <location>
        <begin position="1"/>
        <end position="10"/>
    </location>
</feature>
<sequence>MSTRVKQTVGASAAGNESRRTGSKIERDPGAGNLQATTISFTASGTIADSGNGLGLYAVNDVVEVRGSAANSKLWTVATAGAGSITVTPAQITTESAGPTIILQKVF</sequence>
<evidence type="ECO:0000313" key="3">
    <source>
        <dbReference type="EMBL" id="CAB4172490.1"/>
    </source>
</evidence>
<evidence type="ECO:0000313" key="2">
    <source>
        <dbReference type="EMBL" id="CAB4166158.1"/>
    </source>
</evidence>
<protein>
    <submittedName>
        <fullName evidence="3">Uncharacterized protein</fullName>
    </submittedName>
</protein>
<feature type="region of interest" description="Disordered" evidence="1">
    <location>
        <begin position="1"/>
        <end position="32"/>
    </location>
</feature>
<gene>
    <name evidence="2" type="ORF">UFOVP843_13</name>
    <name evidence="3" type="ORF">UFOVP936_30</name>
</gene>
<name>A0A6J5PKP1_9CAUD</name>
<reference evidence="3" key="1">
    <citation type="submission" date="2020-05" db="EMBL/GenBank/DDBJ databases">
        <authorList>
            <person name="Chiriac C."/>
            <person name="Salcher M."/>
            <person name="Ghai R."/>
            <person name="Kavagutti S V."/>
        </authorList>
    </citation>
    <scope>NUCLEOTIDE SEQUENCE</scope>
</reference>
<organism evidence="3">
    <name type="scientific">uncultured Caudovirales phage</name>
    <dbReference type="NCBI Taxonomy" id="2100421"/>
    <lineage>
        <taxon>Viruses</taxon>
        <taxon>Duplodnaviria</taxon>
        <taxon>Heunggongvirae</taxon>
        <taxon>Uroviricota</taxon>
        <taxon>Caudoviricetes</taxon>
        <taxon>Peduoviridae</taxon>
        <taxon>Maltschvirus</taxon>
        <taxon>Maltschvirus maltsch</taxon>
    </lineage>
</organism>
<evidence type="ECO:0000256" key="1">
    <source>
        <dbReference type="SAM" id="MobiDB-lite"/>
    </source>
</evidence>
<feature type="compositionally biased region" description="Basic and acidic residues" evidence="1">
    <location>
        <begin position="17"/>
        <end position="29"/>
    </location>
</feature>
<dbReference type="EMBL" id="LR796786">
    <property type="protein sequence ID" value="CAB4166158.1"/>
    <property type="molecule type" value="Genomic_DNA"/>
</dbReference>
<dbReference type="EMBL" id="LR796882">
    <property type="protein sequence ID" value="CAB4172490.1"/>
    <property type="molecule type" value="Genomic_DNA"/>
</dbReference>
<proteinExistence type="predicted"/>